<protein>
    <submittedName>
        <fullName evidence="2">Uncharacterized protein</fullName>
    </submittedName>
</protein>
<keyword evidence="1" id="KW-0732">Signal</keyword>
<dbReference type="RefSeq" id="WP_149197417.1">
    <property type="nucleotide sequence ID" value="NZ_BSOV01000015.1"/>
</dbReference>
<dbReference type="Proteomes" id="UP000509702">
    <property type="component" value="Chromosome"/>
</dbReference>
<name>A0A6N1AN47_9PROT</name>
<evidence type="ECO:0000313" key="2">
    <source>
        <dbReference type="EMBL" id="QKS52628.1"/>
    </source>
</evidence>
<feature type="signal peptide" evidence="1">
    <location>
        <begin position="1"/>
        <end position="28"/>
    </location>
</feature>
<proteinExistence type="predicted"/>
<dbReference type="OrthoDB" id="7303575at2"/>
<organism evidence="2 3">
    <name type="scientific">Azospirillum oryzae</name>
    <dbReference type="NCBI Taxonomy" id="286727"/>
    <lineage>
        <taxon>Bacteria</taxon>
        <taxon>Pseudomonadati</taxon>
        <taxon>Pseudomonadota</taxon>
        <taxon>Alphaproteobacteria</taxon>
        <taxon>Rhodospirillales</taxon>
        <taxon>Azospirillaceae</taxon>
        <taxon>Azospirillum</taxon>
    </lineage>
</organism>
<feature type="chain" id="PRO_5028833868" evidence="1">
    <location>
        <begin position="29"/>
        <end position="179"/>
    </location>
</feature>
<evidence type="ECO:0000313" key="3">
    <source>
        <dbReference type="Proteomes" id="UP000509702"/>
    </source>
</evidence>
<accession>A0A6N1AN47</accession>
<reference evidence="2 3" key="1">
    <citation type="submission" date="2020-06" db="EMBL/GenBank/DDBJ databases">
        <title>Complete genome of Azosprillum oryzae KACC14407.</title>
        <authorList>
            <person name="Kim M."/>
            <person name="Park Y.-J."/>
            <person name="Shin J.-H."/>
        </authorList>
    </citation>
    <scope>NUCLEOTIDE SEQUENCE [LARGE SCALE GENOMIC DNA]</scope>
    <source>
        <strain evidence="2 3">KACC 14407</strain>
    </source>
</reference>
<dbReference type="KEGG" id="aoz:HUE56_19910"/>
<sequence length="179" mass="18633">MMVRFERRGGRGMMSGMLLALTALPTLAAQNASVIQLATEPGHEIGIACRFLDPDQRPIPPEAETLCAAAADLVAGKAAGHGKAVVRLGLRAVAPDDGEAEETPPVVDGPILLLVLEGRQDWSGTAHPRLLLRARPVRDGMAAPSVGLPPVSVELGGENWRAAAGLALERVVGFAIRGS</sequence>
<evidence type="ECO:0000256" key="1">
    <source>
        <dbReference type="SAM" id="SignalP"/>
    </source>
</evidence>
<dbReference type="EMBL" id="CP054619">
    <property type="protein sequence ID" value="QKS52628.1"/>
    <property type="molecule type" value="Genomic_DNA"/>
</dbReference>
<dbReference type="AlphaFoldDB" id="A0A6N1AN47"/>
<keyword evidence="3" id="KW-1185">Reference proteome</keyword>
<gene>
    <name evidence="2" type="ORF">HUE56_19910</name>
</gene>